<protein>
    <submittedName>
        <fullName evidence="1">Uncharacterized protein</fullName>
    </submittedName>
</protein>
<dbReference type="VEuPathDB" id="VectorBase:GAUT014163"/>
<name>A0A1A9UST1_GLOAU</name>
<evidence type="ECO:0000313" key="1">
    <source>
        <dbReference type="EnsemblMetazoa" id="GAUT014163-PA"/>
    </source>
</evidence>
<sequence length="109" mass="12230">MYAYLTKRGLDGAYKCNSKEYPKQLRICSIYMQTETSTCFSFFYKPHLTDAILAKLHDLKYFDPLPIQNIKAACGSAAQNPEAAIWRLGQELDCSQGCSQGSLTKDFGT</sequence>
<organism evidence="1 2">
    <name type="scientific">Glossina austeni</name>
    <name type="common">Savannah tsetse fly</name>
    <dbReference type="NCBI Taxonomy" id="7395"/>
    <lineage>
        <taxon>Eukaryota</taxon>
        <taxon>Metazoa</taxon>
        <taxon>Ecdysozoa</taxon>
        <taxon>Arthropoda</taxon>
        <taxon>Hexapoda</taxon>
        <taxon>Insecta</taxon>
        <taxon>Pterygota</taxon>
        <taxon>Neoptera</taxon>
        <taxon>Endopterygota</taxon>
        <taxon>Diptera</taxon>
        <taxon>Brachycera</taxon>
        <taxon>Muscomorpha</taxon>
        <taxon>Hippoboscoidea</taxon>
        <taxon>Glossinidae</taxon>
        <taxon>Glossina</taxon>
    </lineage>
</organism>
<dbReference type="AlphaFoldDB" id="A0A1A9UST1"/>
<dbReference type="EnsemblMetazoa" id="GAUT014163-RA">
    <property type="protein sequence ID" value="GAUT014163-PA"/>
    <property type="gene ID" value="GAUT014163"/>
</dbReference>
<keyword evidence="2" id="KW-1185">Reference proteome</keyword>
<accession>A0A1A9UST1</accession>
<proteinExistence type="predicted"/>
<evidence type="ECO:0000313" key="2">
    <source>
        <dbReference type="Proteomes" id="UP000078200"/>
    </source>
</evidence>
<dbReference type="Proteomes" id="UP000078200">
    <property type="component" value="Unassembled WGS sequence"/>
</dbReference>
<reference evidence="1" key="1">
    <citation type="submission" date="2020-05" db="UniProtKB">
        <authorList>
            <consortium name="EnsemblMetazoa"/>
        </authorList>
    </citation>
    <scope>IDENTIFICATION</scope>
    <source>
        <strain evidence="1">TTRI</strain>
    </source>
</reference>